<dbReference type="PANTHER" id="PTHR38926:SF72">
    <property type="entry name" value="IM:7136021-RELATED"/>
    <property type="match status" value="1"/>
</dbReference>
<dbReference type="OrthoDB" id="3365698at2759"/>
<evidence type="ECO:0000313" key="2">
    <source>
        <dbReference type="EMBL" id="PBK86612.1"/>
    </source>
</evidence>
<dbReference type="STRING" id="47427.A0A2H3D5A8"/>
<name>A0A2H3D5A8_ARMGA</name>
<proteinExistence type="predicted"/>
<sequence>MTSTKKGSESCLRCGFDSNTTLRLTDNPSPFRHLISVNGVASAKDASLINDYLRKVHGEIQRLETILQETQEEKNRLQSIADSHAALISSFRKFPPEVLATIFQHTIAIPPPCYQSPWLPGDMTHIYAALCTLGSVCRHWRETVLSTPSLWAQFNVGLRRTREVESRLPLLKTMLDRSRDADLSIGRYGLIDDGFDERSVRALLECLVPTSHRWKNASIDFDDDSQDMYEQIQGRLPLLERLELRSIYSHTVFWKDFHAFEDAPRLRELALGKGLSPVHEFPLPWSQITRLYINDHINPDDLYGVFSITPNLQFLRVSGQNEEGSSSAWDPDESNVFIVCSTLRDLDVADPALFRAAILPSLEEISIDFLSADAEDDDKYGADLFYDFLHRSQCPMRKLTIQLGEDFDAFERIFDQASRLTCLDITLQTMDSASILFDLLGSIPKSLPQLQSLKVVCIAWEAYNEYDDADLGEGISGLFISRYLTFAADILSVHVEVVLGGKMVANPLRPYERTPDGPFLSEPFWNSFEKHLRVAPELRSRMVTEKKEHCAIICVNPVTT</sequence>
<evidence type="ECO:0000313" key="3">
    <source>
        <dbReference type="Proteomes" id="UP000217790"/>
    </source>
</evidence>
<evidence type="ECO:0000256" key="1">
    <source>
        <dbReference type="SAM" id="Coils"/>
    </source>
</evidence>
<accession>A0A2H3D5A8</accession>
<keyword evidence="3" id="KW-1185">Reference proteome</keyword>
<protein>
    <submittedName>
        <fullName evidence="2">Uncharacterized protein</fullName>
    </submittedName>
</protein>
<gene>
    <name evidence="2" type="ORF">ARMGADRAFT_532772</name>
</gene>
<dbReference type="InParanoid" id="A0A2H3D5A8"/>
<organism evidence="2 3">
    <name type="scientific">Armillaria gallica</name>
    <name type="common">Bulbous honey fungus</name>
    <name type="synonym">Armillaria bulbosa</name>
    <dbReference type="NCBI Taxonomy" id="47427"/>
    <lineage>
        <taxon>Eukaryota</taxon>
        <taxon>Fungi</taxon>
        <taxon>Dikarya</taxon>
        <taxon>Basidiomycota</taxon>
        <taxon>Agaricomycotina</taxon>
        <taxon>Agaricomycetes</taxon>
        <taxon>Agaricomycetidae</taxon>
        <taxon>Agaricales</taxon>
        <taxon>Marasmiineae</taxon>
        <taxon>Physalacriaceae</taxon>
        <taxon>Armillaria</taxon>
    </lineage>
</organism>
<dbReference type="Proteomes" id="UP000217790">
    <property type="component" value="Unassembled WGS sequence"/>
</dbReference>
<dbReference type="EMBL" id="KZ293683">
    <property type="protein sequence ID" value="PBK86612.1"/>
    <property type="molecule type" value="Genomic_DNA"/>
</dbReference>
<dbReference type="Gene3D" id="1.20.1280.50">
    <property type="match status" value="1"/>
</dbReference>
<keyword evidence="1" id="KW-0175">Coiled coil</keyword>
<dbReference type="InterPro" id="IPR032675">
    <property type="entry name" value="LRR_dom_sf"/>
</dbReference>
<dbReference type="SUPFAM" id="SSF52047">
    <property type="entry name" value="RNI-like"/>
    <property type="match status" value="1"/>
</dbReference>
<dbReference type="AlphaFoldDB" id="A0A2H3D5A8"/>
<reference evidence="3" key="1">
    <citation type="journal article" date="2017" name="Nat. Ecol. Evol.">
        <title>Genome expansion and lineage-specific genetic innovations in the forest pathogenic fungi Armillaria.</title>
        <authorList>
            <person name="Sipos G."/>
            <person name="Prasanna A.N."/>
            <person name="Walter M.C."/>
            <person name="O'Connor E."/>
            <person name="Balint B."/>
            <person name="Krizsan K."/>
            <person name="Kiss B."/>
            <person name="Hess J."/>
            <person name="Varga T."/>
            <person name="Slot J."/>
            <person name="Riley R."/>
            <person name="Boka B."/>
            <person name="Rigling D."/>
            <person name="Barry K."/>
            <person name="Lee J."/>
            <person name="Mihaltcheva S."/>
            <person name="LaButti K."/>
            <person name="Lipzen A."/>
            <person name="Waldron R."/>
            <person name="Moloney N.M."/>
            <person name="Sperisen C."/>
            <person name="Kredics L."/>
            <person name="Vagvoelgyi C."/>
            <person name="Patrignani A."/>
            <person name="Fitzpatrick D."/>
            <person name="Nagy I."/>
            <person name="Doyle S."/>
            <person name="Anderson J.B."/>
            <person name="Grigoriev I.V."/>
            <person name="Gueldener U."/>
            <person name="Muensterkoetter M."/>
            <person name="Nagy L.G."/>
        </authorList>
    </citation>
    <scope>NUCLEOTIDE SEQUENCE [LARGE SCALE GENOMIC DNA]</scope>
    <source>
        <strain evidence="3">Ar21-2</strain>
    </source>
</reference>
<dbReference type="OMA" id="KERRHAM"/>
<dbReference type="PANTHER" id="PTHR38926">
    <property type="entry name" value="F-BOX DOMAIN CONTAINING PROTEIN, EXPRESSED"/>
    <property type="match status" value="1"/>
</dbReference>
<feature type="coiled-coil region" evidence="1">
    <location>
        <begin position="53"/>
        <end position="80"/>
    </location>
</feature>
<dbReference type="Gene3D" id="3.80.10.10">
    <property type="entry name" value="Ribonuclease Inhibitor"/>
    <property type="match status" value="1"/>
</dbReference>